<name>A0ABD1NBL3_9FABA</name>
<dbReference type="Proteomes" id="UP001603857">
    <property type="component" value="Unassembled WGS sequence"/>
</dbReference>
<feature type="region of interest" description="Disordered" evidence="1">
    <location>
        <begin position="1"/>
        <end position="25"/>
    </location>
</feature>
<evidence type="ECO:0000256" key="1">
    <source>
        <dbReference type="SAM" id="MobiDB-lite"/>
    </source>
</evidence>
<dbReference type="EMBL" id="JBGMDY010000002">
    <property type="protein sequence ID" value="KAL2345504.1"/>
    <property type="molecule type" value="Genomic_DNA"/>
</dbReference>
<organism evidence="2 3">
    <name type="scientific">Flemingia macrophylla</name>
    <dbReference type="NCBI Taxonomy" id="520843"/>
    <lineage>
        <taxon>Eukaryota</taxon>
        <taxon>Viridiplantae</taxon>
        <taxon>Streptophyta</taxon>
        <taxon>Embryophyta</taxon>
        <taxon>Tracheophyta</taxon>
        <taxon>Spermatophyta</taxon>
        <taxon>Magnoliopsida</taxon>
        <taxon>eudicotyledons</taxon>
        <taxon>Gunneridae</taxon>
        <taxon>Pentapetalae</taxon>
        <taxon>rosids</taxon>
        <taxon>fabids</taxon>
        <taxon>Fabales</taxon>
        <taxon>Fabaceae</taxon>
        <taxon>Papilionoideae</taxon>
        <taxon>50 kb inversion clade</taxon>
        <taxon>NPAAA clade</taxon>
        <taxon>indigoferoid/millettioid clade</taxon>
        <taxon>Phaseoleae</taxon>
        <taxon>Flemingia</taxon>
    </lineage>
</organism>
<evidence type="ECO:0000313" key="3">
    <source>
        <dbReference type="Proteomes" id="UP001603857"/>
    </source>
</evidence>
<dbReference type="AlphaFoldDB" id="A0ABD1NBL3"/>
<evidence type="ECO:0000313" key="2">
    <source>
        <dbReference type="EMBL" id="KAL2345504.1"/>
    </source>
</evidence>
<protein>
    <submittedName>
        <fullName evidence="2">Uncharacterized protein</fullName>
    </submittedName>
</protein>
<comment type="caution">
    <text evidence="2">The sequence shown here is derived from an EMBL/GenBank/DDBJ whole genome shotgun (WGS) entry which is preliminary data.</text>
</comment>
<gene>
    <name evidence="2" type="ORF">Fmac_006789</name>
</gene>
<reference evidence="2 3" key="1">
    <citation type="submission" date="2024-08" db="EMBL/GenBank/DDBJ databases">
        <title>Insights into the chromosomal genome structure of Flemingia macrophylla.</title>
        <authorList>
            <person name="Ding Y."/>
            <person name="Zhao Y."/>
            <person name="Bi W."/>
            <person name="Wu M."/>
            <person name="Zhao G."/>
            <person name="Gong Y."/>
            <person name="Li W."/>
            <person name="Zhang P."/>
        </authorList>
    </citation>
    <scope>NUCLEOTIDE SEQUENCE [LARGE SCALE GENOMIC DNA]</scope>
    <source>
        <strain evidence="2">DYQJB</strain>
        <tissue evidence="2">Leaf</tissue>
    </source>
</reference>
<proteinExistence type="predicted"/>
<sequence>MEEEAQEFFAKPTQEKRKAGPASPLGYGFTNIGPNGDVGDLEYLLLHAHPLSVFERSKTIATDSTKFRPGYRQVGWAKE</sequence>
<keyword evidence="3" id="KW-1185">Reference proteome</keyword>
<accession>A0ABD1NBL3</accession>